<dbReference type="Gene3D" id="2.180.10.10">
    <property type="entry name" value="RHS repeat-associated core"/>
    <property type="match status" value="1"/>
</dbReference>
<feature type="domain" description="RHS protein conserved region" evidence="2">
    <location>
        <begin position="230"/>
        <end position="266"/>
    </location>
</feature>
<dbReference type="HOGENOM" id="CLU_796525_0_0_4"/>
<protein>
    <recommendedName>
        <fullName evidence="2">RHS protein conserved region domain-containing protein</fullName>
    </recommendedName>
</protein>
<comment type="caution">
    <text evidence="3">The sequence shown here is derived from an EMBL/GenBank/DDBJ whole genome shotgun (WGS) entry which is preliminary data.</text>
</comment>
<feature type="region of interest" description="Disordered" evidence="1">
    <location>
        <begin position="277"/>
        <end position="348"/>
    </location>
</feature>
<dbReference type="InterPro" id="IPR050708">
    <property type="entry name" value="T6SS_VgrG/RHS"/>
</dbReference>
<feature type="compositionally biased region" description="Acidic residues" evidence="1">
    <location>
        <begin position="298"/>
        <end position="310"/>
    </location>
</feature>
<dbReference type="AlphaFoldDB" id="G4CL66"/>
<accession>G4CL66</accession>
<gene>
    <name evidence="3" type="ORF">HMPREF9371_2357</name>
</gene>
<dbReference type="Pfam" id="PF03527">
    <property type="entry name" value="RHS"/>
    <property type="match status" value="1"/>
</dbReference>
<evidence type="ECO:0000256" key="1">
    <source>
        <dbReference type="SAM" id="MobiDB-lite"/>
    </source>
</evidence>
<dbReference type="STRING" id="1032488.HMPREF9371_2357"/>
<dbReference type="PATRIC" id="fig|1032488.3.peg.2226"/>
<dbReference type="PANTHER" id="PTHR32305">
    <property type="match status" value="1"/>
</dbReference>
<keyword evidence="4" id="KW-1185">Reference proteome</keyword>
<sequence>MMAYDLAGNRIHAALARTASSRPHASAYVHDNLVRVLGDRRFFYDAHDRLVEKRIARHTVQRFEWDENSRLRAVHTTRYPDTARQIAQSIHMRYDALGRRILKHDAFGPITFIWEGMRLIEERRGSSVISYVYEPGSYAPIARLDALGNASEQGGLGTTADAAPDSVNALAAAANDAPSTHAAANDAEARYWASLEHSAKQNAQAFDHLIEQHWGANLPLPEQPPQIAKVYYFHNSPAGLPEELTNAQGQIVWQASYKTWGNTIREVWQHANLDGSSVFEQDKGDMPDEQATQTQSAETDEEAPADEGETDTERANASQCPVVDGFHGRHALRRPTLPHLQCTGRRRA</sequence>
<dbReference type="EMBL" id="AGAY01000080">
    <property type="protein sequence ID" value="EGY51429.1"/>
    <property type="molecule type" value="Genomic_DNA"/>
</dbReference>
<organism evidence="3 4">
    <name type="scientific">Neisseria shayeganii 871</name>
    <dbReference type="NCBI Taxonomy" id="1032488"/>
    <lineage>
        <taxon>Bacteria</taxon>
        <taxon>Pseudomonadati</taxon>
        <taxon>Pseudomonadota</taxon>
        <taxon>Betaproteobacteria</taxon>
        <taxon>Neisseriales</taxon>
        <taxon>Neisseriaceae</taxon>
        <taxon>Neisseria</taxon>
    </lineage>
</organism>
<reference evidence="3 4" key="1">
    <citation type="submission" date="2011-05" db="EMBL/GenBank/DDBJ databases">
        <authorList>
            <person name="Muzny D."/>
            <person name="Qin X."/>
            <person name="Deng J."/>
            <person name="Jiang H."/>
            <person name="Liu Y."/>
            <person name="Qu J."/>
            <person name="Song X.-Z."/>
            <person name="Zhang L."/>
            <person name="Thornton R."/>
            <person name="Coyle M."/>
            <person name="Francisco L."/>
            <person name="Jackson L."/>
            <person name="Javaid M."/>
            <person name="Korchina V."/>
            <person name="Kovar C."/>
            <person name="Mata R."/>
            <person name="Mathew T."/>
            <person name="Ngo R."/>
            <person name="Nguyen L."/>
            <person name="Nguyen N."/>
            <person name="Okwuonu G."/>
            <person name="Ongeri F."/>
            <person name="Pham C."/>
            <person name="Simmons D."/>
            <person name="Wilczek-Boney K."/>
            <person name="Hale W."/>
            <person name="Jakkamsetti A."/>
            <person name="Pham P."/>
            <person name="Ruth R."/>
            <person name="San Lucas F."/>
            <person name="Warren J."/>
            <person name="Zhang J."/>
            <person name="Zhao Z."/>
            <person name="Zhou C."/>
            <person name="Zhu D."/>
            <person name="Lee S."/>
            <person name="Bess C."/>
            <person name="Blankenburg K."/>
            <person name="Forbes L."/>
            <person name="Fu Q."/>
            <person name="Gubbala S."/>
            <person name="Hirani K."/>
            <person name="Jayaseelan J.C."/>
            <person name="Lara F."/>
            <person name="Munidasa M."/>
            <person name="Palculict T."/>
            <person name="Patil S."/>
            <person name="Pu L.-L."/>
            <person name="Saada N."/>
            <person name="Tang L."/>
            <person name="Weissenberger G."/>
            <person name="Zhu Y."/>
            <person name="Hemphill L."/>
            <person name="Shang Y."/>
            <person name="Youmans B."/>
            <person name="Ayvaz T."/>
            <person name="Ross M."/>
            <person name="Santibanez J."/>
            <person name="Aqrawi P."/>
            <person name="Gross S."/>
            <person name="Joshi V."/>
            <person name="Fowler G."/>
            <person name="Nazareth L."/>
            <person name="Reid J."/>
            <person name="Worley K."/>
            <person name="Petrosino J."/>
            <person name="Highlander S."/>
            <person name="Gibbs R."/>
        </authorList>
    </citation>
    <scope>NUCLEOTIDE SEQUENCE [LARGE SCALE GENOMIC DNA]</scope>
    <source>
        <strain evidence="3 4">871</strain>
    </source>
</reference>
<dbReference type="InterPro" id="IPR006530">
    <property type="entry name" value="YD"/>
</dbReference>
<dbReference type="InterPro" id="IPR001826">
    <property type="entry name" value="RHS"/>
</dbReference>
<evidence type="ECO:0000313" key="4">
    <source>
        <dbReference type="Proteomes" id="UP000003019"/>
    </source>
</evidence>
<dbReference type="Proteomes" id="UP000003019">
    <property type="component" value="Unassembled WGS sequence"/>
</dbReference>
<dbReference type="NCBIfam" id="TIGR01643">
    <property type="entry name" value="YD_repeat_2x"/>
    <property type="match status" value="1"/>
</dbReference>
<dbReference type="OrthoDB" id="8607344at2"/>
<proteinExistence type="predicted"/>
<evidence type="ECO:0000313" key="3">
    <source>
        <dbReference type="EMBL" id="EGY51429.1"/>
    </source>
</evidence>
<name>G4CL66_9NEIS</name>
<evidence type="ECO:0000259" key="2">
    <source>
        <dbReference type="Pfam" id="PF03527"/>
    </source>
</evidence>
<dbReference type="PANTHER" id="PTHR32305:SF15">
    <property type="entry name" value="PROTEIN RHSA-RELATED"/>
    <property type="match status" value="1"/>
</dbReference>